<dbReference type="Proteomes" id="UP000593564">
    <property type="component" value="Unassembled WGS sequence"/>
</dbReference>
<protein>
    <submittedName>
        <fullName evidence="2">Uncharacterized protein</fullName>
    </submittedName>
</protein>
<proteinExistence type="predicted"/>
<dbReference type="EMBL" id="JACBKZ010000003">
    <property type="protein sequence ID" value="KAF5954791.1"/>
    <property type="molecule type" value="Genomic_DNA"/>
</dbReference>
<feature type="compositionally biased region" description="Basic residues" evidence="1">
    <location>
        <begin position="31"/>
        <end position="41"/>
    </location>
</feature>
<feature type="region of interest" description="Disordered" evidence="1">
    <location>
        <begin position="20"/>
        <end position="81"/>
    </location>
</feature>
<gene>
    <name evidence="2" type="ORF">HYC85_007647</name>
</gene>
<evidence type="ECO:0000313" key="2">
    <source>
        <dbReference type="EMBL" id="KAF5954791.1"/>
    </source>
</evidence>
<name>A0A7J7HRE8_CAMSI</name>
<keyword evidence="3" id="KW-1185">Reference proteome</keyword>
<reference evidence="2 3" key="2">
    <citation type="submission" date="2020-07" db="EMBL/GenBank/DDBJ databases">
        <title>Genome assembly of wild tea tree DASZ reveals pedigree and selection history of tea varieties.</title>
        <authorList>
            <person name="Zhang W."/>
        </authorList>
    </citation>
    <scope>NUCLEOTIDE SEQUENCE [LARGE SCALE GENOMIC DNA]</scope>
    <source>
        <strain evidence="3">cv. G240</strain>
        <tissue evidence="2">Leaf</tissue>
    </source>
</reference>
<dbReference type="AlphaFoldDB" id="A0A7J7HRE8"/>
<sequence>MFADDLDEELTLKLLGNGRRWRSDGSTSHRWSSRGWRKRSSGGRDLKIREKFESPSSNNRQIFLNPMEPPVQQEEELRQRM</sequence>
<organism evidence="2 3">
    <name type="scientific">Camellia sinensis</name>
    <name type="common">Tea plant</name>
    <name type="synonym">Thea sinensis</name>
    <dbReference type="NCBI Taxonomy" id="4442"/>
    <lineage>
        <taxon>Eukaryota</taxon>
        <taxon>Viridiplantae</taxon>
        <taxon>Streptophyta</taxon>
        <taxon>Embryophyta</taxon>
        <taxon>Tracheophyta</taxon>
        <taxon>Spermatophyta</taxon>
        <taxon>Magnoliopsida</taxon>
        <taxon>eudicotyledons</taxon>
        <taxon>Gunneridae</taxon>
        <taxon>Pentapetalae</taxon>
        <taxon>asterids</taxon>
        <taxon>Ericales</taxon>
        <taxon>Theaceae</taxon>
        <taxon>Camellia</taxon>
    </lineage>
</organism>
<accession>A0A7J7HRE8</accession>
<reference evidence="3" key="1">
    <citation type="journal article" date="2020" name="Nat. Commun.">
        <title>Genome assembly of wild tea tree DASZ reveals pedigree and selection history of tea varieties.</title>
        <authorList>
            <person name="Zhang W."/>
            <person name="Zhang Y."/>
            <person name="Qiu H."/>
            <person name="Guo Y."/>
            <person name="Wan H."/>
            <person name="Zhang X."/>
            <person name="Scossa F."/>
            <person name="Alseekh S."/>
            <person name="Zhang Q."/>
            <person name="Wang P."/>
            <person name="Xu L."/>
            <person name="Schmidt M.H."/>
            <person name="Jia X."/>
            <person name="Li D."/>
            <person name="Zhu A."/>
            <person name="Guo F."/>
            <person name="Chen W."/>
            <person name="Ni D."/>
            <person name="Usadel B."/>
            <person name="Fernie A.R."/>
            <person name="Wen W."/>
        </authorList>
    </citation>
    <scope>NUCLEOTIDE SEQUENCE [LARGE SCALE GENOMIC DNA]</scope>
    <source>
        <strain evidence="3">cv. G240</strain>
    </source>
</reference>
<evidence type="ECO:0000313" key="3">
    <source>
        <dbReference type="Proteomes" id="UP000593564"/>
    </source>
</evidence>
<comment type="caution">
    <text evidence="2">The sequence shown here is derived from an EMBL/GenBank/DDBJ whole genome shotgun (WGS) entry which is preliminary data.</text>
</comment>
<feature type="compositionally biased region" description="Basic and acidic residues" evidence="1">
    <location>
        <begin position="42"/>
        <end position="53"/>
    </location>
</feature>
<evidence type="ECO:0000256" key="1">
    <source>
        <dbReference type="SAM" id="MobiDB-lite"/>
    </source>
</evidence>